<dbReference type="AlphaFoldDB" id="A0A2C9VPL2"/>
<evidence type="ECO:0000313" key="2">
    <source>
        <dbReference type="EMBL" id="OAY46707.1"/>
    </source>
</evidence>
<keyword evidence="3" id="KW-1185">Reference proteome</keyword>
<evidence type="ECO:0000313" key="3">
    <source>
        <dbReference type="Proteomes" id="UP000091857"/>
    </source>
</evidence>
<reference evidence="3" key="1">
    <citation type="journal article" date="2016" name="Nat. Biotechnol.">
        <title>Sequencing wild and cultivated cassava and related species reveals extensive interspecific hybridization and genetic diversity.</title>
        <authorList>
            <person name="Bredeson J.V."/>
            <person name="Lyons J.B."/>
            <person name="Prochnik S.E."/>
            <person name="Wu G.A."/>
            <person name="Ha C.M."/>
            <person name="Edsinger-Gonzales E."/>
            <person name="Grimwood J."/>
            <person name="Schmutz J."/>
            <person name="Rabbi I.Y."/>
            <person name="Egesi C."/>
            <person name="Nauluvula P."/>
            <person name="Lebot V."/>
            <person name="Ndunguru J."/>
            <person name="Mkamilo G."/>
            <person name="Bart R.S."/>
            <person name="Setter T.L."/>
            <person name="Gleadow R.M."/>
            <person name="Kulakow P."/>
            <person name="Ferguson M.E."/>
            <person name="Rounsley S."/>
            <person name="Rokhsar D.S."/>
        </authorList>
    </citation>
    <scope>NUCLEOTIDE SEQUENCE [LARGE SCALE GENOMIC DNA]</scope>
    <source>
        <strain evidence="3">cv. AM560-2</strain>
    </source>
</reference>
<dbReference type="OMA" id="MIRVVHL"/>
<proteinExistence type="predicted"/>
<dbReference type="EMBL" id="CM004392">
    <property type="protein sequence ID" value="OAY46707.1"/>
    <property type="molecule type" value="Genomic_DNA"/>
</dbReference>
<accession>A0A2C9VPL2</accession>
<dbReference type="InterPro" id="IPR025322">
    <property type="entry name" value="PADRE_dom"/>
</dbReference>
<dbReference type="Pfam" id="PF14009">
    <property type="entry name" value="PADRE"/>
    <property type="match status" value="1"/>
</dbReference>
<evidence type="ECO:0008006" key="4">
    <source>
        <dbReference type="Google" id="ProtNLM"/>
    </source>
</evidence>
<evidence type="ECO:0000256" key="1">
    <source>
        <dbReference type="SAM" id="MobiDB-lite"/>
    </source>
</evidence>
<comment type="caution">
    <text evidence="2">The sequence shown here is derived from an EMBL/GenBank/DDBJ whole genome shotgun (WGS) entry which is preliminary data.</text>
</comment>
<dbReference type="Proteomes" id="UP000091857">
    <property type="component" value="Chromosome 6"/>
</dbReference>
<protein>
    <recommendedName>
        <fullName evidence="4">DUF4228 domain-containing protein</fullName>
    </recommendedName>
</protein>
<name>A0A2C9VPL2_MANES</name>
<dbReference type="STRING" id="3983.A0A2C9VPL2"/>
<dbReference type="PANTHER" id="PTHR33052">
    <property type="entry name" value="DUF4228 DOMAIN PROTEIN-RELATED"/>
    <property type="match status" value="1"/>
</dbReference>
<dbReference type="Gramene" id="Manes.06G020600.1.v8.1">
    <property type="protein sequence ID" value="Manes.06G020600.1.v8.1.CDS.1"/>
    <property type="gene ID" value="Manes.06G020600.v8.1"/>
</dbReference>
<gene>
    <name evidence="2" type="ORF">MANES_06G020600v8</name>
</gene>
<organism evidence="2 3">
    <name type="scientific">Manihot esculenta</name>
    <name type="common">Cassava</name>
    <name type="synonym">Jatropha manihot</name>
    <dbReference type="NCBI Taxonomy" id="3983"/>
    <lineage>
        <taxon>Eukaryota</taxon>
        <taxon>Viridiplantae</taxon>
        <taxon>Streptophyta</taxon>
        <taxon>Embryophyta</taxon>
        <taxon>Tracheophyta</taxon>
        <taxon>Spermatophyta</taxon>
        <taxon>Magnoliopsida</taxon>
        <taxon>eudicotyledons</taxon>
        <taxon>Gunneridae</taxon>
        <taxon>Pentapetalae</taxon>
        <taxon>rosids</taxon>
        <taxon>fabids</taxon>
        <taxon>Malpighiales</taxon>
        <taxon>Euphorbiaceae</taxon>
        <taxon>Crotonoideae</taxon>
        <taxon>Manihoteae</taxon>
        <taxon>Manihot</taxon>
    </lineage>
</organism>
<feature type="region of interest" description="Disordered" evidence="1">
    <location>
        <begin position="106"/>
        <end position="129"/>
    </location>
</feature>
<dbReference type="OrthoDB" id="736928at2759"/>
<sequence>MGCCFSCRSSAELNSIRVVHLNGYVEDFESPVTVSQITGKSSEHFICTALQLLTTGTKPLDPQTQLQPGQIYYLFPYSTLTAEASPMDFAAIVKRLNSIAKSSSCQANNKSSRTMPILNSPATSPNRFMDPQAANWIRKSNGGRTWKPILDTIREKSFNRRSESEVLQQEMQLENSELK</sequence>